<reference evidence="2 3" key="1">
    <citation type="submission" date="2020-08" db="EMBL/GenBank/DDBJ databases">
        <title>Sequencing the genomes of 1000 actinobacteria strains.</title>
        <authorList>
            <person name="Klenk H.-P."/>
        </authorList>
    </citation>
    <scope>NUCLEOTIDE SEQUENCE [LARGE SCALE GENOMIC DNA]</scope>
    <source>
        <strain evidence="2 3">DSM 43149</strain>
    </source>
</reference>
<evidence type="ECO:0008006" key="4">
    <source>
        <dbReference type="Google" id="ProtNLM"/>
    </source>
</evidence>
<protein>
    <recommendedName>
        <fullName evidence="4">Lipoprotein</fullName>
    </recommendedName>
</protein>
<proteinExistence type="predicted"/>
<feature type="chain" id="PRO_5038453469" description="Lipoprotein" evidence="1">
    <location>
        <begin position="22"/>
        <end position="237"/>
    </location>
</feature>
<dbReference type="Proteomes" id="UP000578112">
    <property type="component" value="Unassembled WGS sequence"/>
</dbReference>
<keyword evidence="1" id="KW-0732">Signal</keyword>
<accession>A0A7W7I4P5</accession>
<evidence type="ECO:0000313" key="3">
    <source>
        <dbReference type="Proteomes" id="UP000578112"/>
    </source>
</evidence>
<dbReference type="PROSITE" id="PS51257">
    <property type="entry name" value="PROKAR_LIPOPROTEIN"/>
    <property type="match status" value="1"/>
</dbReference>
<feature type="signal peptide" evidence="1">
    <location>
        <begin position="1"/>
        <end position="21"/>
    </location>
</feature>
<name>A0A7W7I4P5_9ACTN</name>
<evidence type="ECO:0000313" key="2">
    <source>
        <dbReference type="EMBL" id="MBB4766405.1"/>
    </source>
</evidence>
<comment type="caution">
    <text evidence="2">The sequence shown here is derived from an EMBL/GenBank/DDBJ whole genome shotgun (WGS) entry which is preliminary data.</text>
</comment>
<dbReference type="AlphaFoldDB" id="A0A7W7I4P5"/>
<sequence length="237" mass="24293">MLLSRRRAVAAVLVLFAAATAGCSDLDDPGQGLARNDLVSDLAAQMSGAAALTYEASYHLSGGGTATVAQAQAPTRSAYVYPGGKVTVTTDATTLCDTGANATTCTMTAPATPTSPPPAKVFEGADATGMVLPSTVQALLNAAVLDNDVEVVQHDTTIAGRHATCVRLAGVDGAATRDFTTCITNEGALGSFSGFLNSVRVEVAMTHYAEKVADEMFEVPKKAKLVDRRAQAGGDRP</sequence>
<dbReference type="EMBL" id="JACHNH010000001">
    <property type="protein sequence ID" value="MBB4766405.1"/>
    <property type="molecule type" value="Genomic_DNA"/>
</dbReference>
<organism evidence="2 3">
    <name type="scientific">Actinoplanes digitatis</name>
    <dbReference type="NCBI Taxonomy" id="1868"/>
    <lineage>
        <taxon>Bacteria</taxon>
        <taxon>Bacillati</taxon>
        <taxon>Actinomycetota</taxon>
        <taxon>Actinomycetes</taxon>
        <taxon>Micromonosporales</taxon>
        <taxon>Micromonosporaceae</taxon>
        <taxon>Actinoplanes</taxon>
    </lineage>
</organism>
<gene>
    <name evidence="2" type="ORF">BJ971_006961</name>
</gene>
<evidence type="ECO:0000256" key="1">
    <source>
        <dbReference type="SAM" id="SignalP"/>
    </source>
</evidence>
<keyword evidence="3" id="KW-1185">Reference proteome</keyword>
<dbReference type="RefSeq" id="WP_184997526.1">
    <property type="nucleotide sequence ID" value="NZ_BOMK01000045.1"/>
</dbReference>